<dbReference type="Pfam" id="PF22725">
    <property type="entry name" value="GFO_IDH_MocA_C3"/>
    <property type="match status" value="1"/>
</dbReference>
<comment type="caution">
    <text evidence="5">The sequence shown here is derived from an EMBL/GenBank/DDBJ whole genome shotgun (WGS) entry which is preliminary data.</text>
</comment>
<dbReference type="InterPro" id="IPR000683">
    <property type="entry name" value="Gfo/Idh/MocA-like_OxRdtase_N"/>
</dbReference>
<dbReference type="PANTHER" id="PTHR43708">
    <property type="entry name" value="CONSERVED EXPRESSED OXIDOREDUCTASE (EUROFUNG)"/>
    <property type="match status" value="1"/>
</dbReference>
<dbReference type="InterPro" id="IPR055170">
    <property type="entry name" value="GFO_IDH_MocA-like_dom"/>
</dbReference>
<keyword evidence="6" id="KW-1185">Reference proteome</keyword>
<feature type="domain" description="GFO/IDH/MocA-like oxidoreductase" evidence="4">
    <location>
        <begin position="121"/>
        <end position="234"/>
    </location>
</feature>
<dbReference type="InterPro" id="IPR051317">
    <property type="entry name" value="Gfo/Idh/MocA_oxidoreduct"/>
</dbReference>
<organism evidence="5 6">
    <name type="scientific">Actinokineospora guangxiensis</name>
    <dbReference type="NCBI Taxonomy" id="1490288"/>
    <lineage>
        <taxon>Bacteria</taxon>
        <taxon>Bacillati</taxon>
        <taxon>Actinomycetota</taxon>
        <taxon>Actinomycetes</taxon>
        <taxon>Pseudonocardiales</taxon>
        <taxon>Pseudonocardiaceae</taxon>
        <taxon>Actinokineospora</taxon>
    </lineage>
</organism>
<evidence type="ECO:0000256" key="2">
    <source>
        <dbReference type="ARBA" id="ARBA00023002"/>
    </source>
</evidence>
<dbReference type="RefSeq" id="WP_378247471.1">
    <property type="nucleotide sequence ID" value="NZ_JBHSKF010000005.1"/>
</dbReference>
<dbReference type="Gene3D" id="3.30.360.10">
    <property type="entry name" value="Dihydrodipicolinate Reductase, domain 2"/>
    <property type="match status" value="1"/>
</dbReference>
<dbReference type="Proteomes" id="UP001596157">
    <property type="component" value="Unassembled WGS sequence"/>
</dbReference>
<evidence type="ECO:0000313" key="5">
    <source>
        <dbReference type="EMBL" id="MFC5287971.1"/>
    </source>
</evidence>
<accession>A0ABW0EP99</accession>
<dbReference type="EMBL" id="JBHSKF010000005">
    <property type="protein sequence ID" value="MFC5287971.1"/>
    <property type="molecule type" value="Genomic_DNA"/>
</dbReference>
<proteinExistence type="inferred from homology"/>
<reference evidence="6" key="1">
    <citation type="journal article" date="2019" name="Int. J. Syst. Evol. Microbiol.">
        <title>The Global Catalogue of Microorganisms (GCM) 10K type strain sequencing project: providing services to taxonomists for standard genome sequencing and annotation.</title>
        <authorList>
            <consortium name="The Broad Institute Genomics Platform"/>
            <consortium name="The Broad Institute Genome Sequencing Center for Infectious Disease"/>
            <person name="Wu L."/>
            <person name="Ma J."/>
        </authorList>
    </citation>
    <scope>NUCLEOTIDE SEQUENCE [LARGE SCALE GENOMIC DNA]</scope>
    <source>
        <strain evidence="6">CCUG 59778</strain>
    </source>
</reference>
<gene>
    <name evidence="5" type="ORF">ACFPM7_12995</name>
</gene>
<comment type="similarity">
    <text evidence="1">Belongs to the Gfo/Idh/MocA family.</text>
</comment>
<dbReference type="Pfam" id="PF01408">
    <property type="entry name" value="GFO_IDH_MocA"/>
    <property type="match status" value="1"/>
</dbReference>
<dbReference type="SUPFAM" id="SSF55347">
    <property type="entry name" value="Glyceraldehyde-3-phosphate dehydrogenase-like, C-terminal domain"/>
    <property type="match status" value="1"/>
</dbReference>
<dbReference type="SUPFAM" id="SSF51735">
    <property type="entry name" value="NAD(P)-binding Rossmann-fold domains"/>
    <property type="match status" value="1"/>
</dbReference>
<keyword evidence="2" id="KW-0560">Oxidoreductase</keyword>
<evidence type="ECO:0000259" key="4">
    <source>
        <dbReference type="Pfam" id="PF22725"/>
    </source>
</evidence>
<dbReference type="PANTHER" id="PTHR43708:SF5">
    <property type="entry name" value="CONSERVED EXPRESSED OXIDOREDUCTASE (EUROFUNG)-RELATED"/>
    <property type="match status" value="1"/>
</dbReference>
<evidence type="ECO:0000259" key="3">
    <source>
        <dbReference type="Pfam" id="PF01408"/>
    </source>
</evidence>
<feature type="domain" description="Gfo/Idh/MocA-like oxidoreductase N-terminal" evidence="3">
    <location>
        <begin position="2"/>
        <end position="104"/>
    </location>
</feature>
<sequence>MFSVGLIGYGLAGSAFHAPYIAAVPGLRLSSVVTTSHADAVRAAHPAATVVSTVDELLAGGPDLVVVASPNRFHVEHARAALAVGARVVVDKPAAGTAEDVRSIAGERLTVFQNRRWDGDFRTVRELVDAGRLGAVTRFESRFERAARSSRTTWKASTDPADLTDIIYDLGTHLVDQAQVLFGPATSVYAESAGPRDATVLLAHAGGERSLLRMSDATVPVAPRFAVAGSEAGFRCWGLDPQEAAARAGAAPVDEGFGVYPAPGELVTGAVEPVAIADGDYLGFYTAVAAWLRGDGPAPVPPEDSIALAETIDAALRSRAEGRLVVPNR</sequence>
<protein>
    <submittedName>
        <fullName evidence="5">Gfo/Idh/MocA family oxidoreductase</fullName>
    </submittedName>
</protein>
<dbReference type="Gene3D" id="3.40.50.720">
    <property type="entry name" value="NAD(P)-binding Rossmann-like Domain"/>
    <property type="match status" value="1"/>
</dbReference>
<dbReference type="InterPro" id="IPR036291">
    <property type="entry name" value="NAD(P)-bd_dom_sf"/>
</dbReference>
<evidence type="ECO:0000256" key="1">
    <source>
        <dbReference type="ARBA" id="ARBA00010928"/>
    </source>
</evidence>
<evidence type="ECO:0000313" key="6">
    <source>
        <dbReference type="Proteomes" id="UP001596157"/>
    </source>
</evidence>
<name>A0ABW0EP99_9PSEU</name>